<dbReference type="Proteomes" id="UP000786811">
    <property type="component" value="Unassembled WGS sequence"/>
</dbReference>
<feature type="region of interest" description="Disordered" evidence="1">
    <location>
        <begin position="301"/>
        <end position="326"/>
    </location>
</feature>
<sequence>MQIYSEALLLRTKGQIIGLSIVSIDSRQSTMPWTIFKKLLLFNIIAILAINNYTSAATNHRKRYIQRNNNNNNNNNNNLSTNQDYNNTKNINTSNNNNSSEIERNAPKNIQDMLKDDKELPDDTAKWDSLQSSSTGNGKEKKFTRDDDDDKKTLAQQVKEGKYGLIQNELSPKKPKRPGIISYSSNPDIPRDNAKNFGGLDNEEIWLAENHLLVIKGGNYDDNEKGSRKNLRDWEPIDDYEAPKRQVRIPANPKIPPPFPIQLTDGGPIKIIGRNSSENDDNESSAQWIIPDGLVPFNGTYFIQNESSNDTNSNDENDGRKTKSSPTFAGIIGPFFPALPPGAIFVPPPSNQTDYDEDDQSIYYPPVYSFKYQLDNSTVVPPGPLVPGIILPPPPDFFAPLEENNETVKDKVCLKCNAESVSTTAKSEKINKINRMESSTRETPKAKLKYSPVNKNKLDNYISIQSTTPKSNVIEGRTEKAKVSTSTPKKIRPIVAYYSTTPYKKLIEKTTPTPVTTEKLNSNLKASYYYYEEENEVTTPEPINYQDNEARLSYYKLVVKELPPKSIYRKLRPSTPLPVLSSTISTPSSYYDVEITPSQQTLQDYQTIEPPVQSLKPQVKNSRVQGQRMLKSNFETTNPYYDKQFISSSPAPVYNFKPIITSTPRSREFLSTTKKYITNKVKSKPIYQYSFQAANYAHDPVVYQNDGADNNDSSEGDIDNNDNNNKYYNKWQVQKEFKEEKPFYNKWQDDLRYNDDRFRVSTNKFNYASTTQAPLSVLRHRGTTVTSNNYYTKQEDQYLDDVTKEYFTNFGRKIKYRLPSTTPIYSGSTEAYESVTPRPRYQIKPESEDRDKNYYDKEIKENEYYDNIYSLKNDINVNYQRPLPTINPDAEFIDDYDSQVKIKTGDKYKQYHYQSNYASLLPVDSYNNNYNNDNSYNQRVPSDFISLGIREQKYYERIKGQKPISLAGDVNVNYNNPPPINPDAEFIKVPHSHSHPHPQSYSNANSNVRQNGELRDDHRSYFTYRLPGDDGHVYFFTPHVINRQRQEFGGSRLRGFRTAKAVKHNK</sequence>
<proteinExistence type="predicted"/>
<feature type="region of interest" description="Disordered" evidence="1">
    <location>
        <begin position="168"/>
        <end position="187"/>
    </location>
</feature>
<feature type="region of interest" description="Disordered" evidence="1">
    <location>
        <begin position="990"/>
        <end position="1010"/>
    </location>
</feature>
<organism evidence="2 3">
    <name type="scientific">Cotesia congregata</name>
    <name type="common">Parasitoid wasp</name>
    <name type="synonym">Apanteles congregatus</name>
    <dbReference type="NCBI Taxonomy" id="51543"/>
    <lineage>
        <taxon>Eukaryota</taxon>
        <taxon>Metazoa</taxon>
        <taxon>Ecdysozoa</taxon>
        <taxon>Arthropoda</taxon>
        <taxon>Hexapoda</taxon>
        <taxon>Insecta</taxon>
        <taxon>Pterygota</taxon>
        <taxon>Neoptera</taxon>
        <taxon>Endopterygota</taxon>
        <taxon>Hymenoptera</taxon>
        <taxon>Apocrita</taxon>
        <taxon>Ichneumonoidea</taxon>
        <taxon>Braconidae</taxon>
        <taxon>Microgastrinae</taxon>
        <taxon>Cotesia</taxon>
    </lineage>
</organism>
<evidence type="ECO:0000256" key="1">
    <source>
        <dbReference type="SAM" id="MobiDB-lite"/>
    </source>
</evidence>
<evidence type="ECO:0000313" key="3">
    <source>
        <dbReference type="Proteomes" id="UP000786811"/>
    </source>
</evidence>
<feature type="compositionally biased region" description="Low complexity" evidence="1">
    <location>
        <begin position="86"/>
        <end position="100"/>
    </location>
</feature>
<feature type="compositionally biased region" description="Low complexity" evidence="1">
    <location>
        <begin position="305"/>
        <end position="314"/>
    </location>
</feature>
<feature type="compositionally biased region" description="Low complexity" evidence="1">
    <location>
        <begin position="68"/>
        <end position="78"/>
    </location>
</feature>
<protein>
    <submittedName>
        <fullName evidence="2">Uncharacterized protein</fullName>
    </submittedName>
</protein>
<name>A0A8J2H712_COTCN</name>
<feature type="region of interest" description="Disordered" evidence="1">
    <location>
        <begin position="66"/>
        <end position="105"/>
    </location>
</feature>
<accession>A0A8J2H712</accession>
<gene>
    <name evidence="2" type="ORF">HICCMSTLAB_LOCUS2750</name>
</gene>
<feature type="compositionally biased region" description="Basic and acidic residues" evidence="1">
    <location>
        <begin position="138"/>
        <end position="151"/>
    </location>
</feature>
<dbReference type="AlphaFoldDB" id="A0A8J2H712"/>
<feature type="region of interest" description="Disordered" evidence="1">
    <location>
        <begin position="120"/>
        <end position="151"/>
    </location>
</feature>
<evidence type="ECO:0000313" key="2">
    <source>
        <dbReference type="EMBL" id="CAG5078470.1"/>
    </source>
</evidence>
<comment type="caution">
    <text evidence="2">The sequence shown here is derived from an EMBL/GenBank/DDBJ whole genome shotgun (WGS) entry which is preliminary data.</text>
</comment>
<dbReference type="EMBL" id="CAJNRD030001117">
    <property type="protein sequence ID" value="CAG5078470.1"/>
    <property type="molecule type" value="Genomic_DNA"/>
</dbReference>
<keyword evidence="3" id="KW-1185">Reference proteome</keyword>
<reference evidence="2" key="1">
    <citation type="submission" date="2021-04" db="EMBL/GenBank/DDBJ databases">
        <authorList>
            <person name="Chebbi M.A.C M."/>
        </authorList>
    </citation>
    <scope>NUCLEOTIDE SEQUENCE</scope>
</reference>
<dbReference type="OrthoDB" id="6363232at2759"/>
<feature type="region of interest" description="Disordered" evidence="1">
    <location>
        <begin position="702"/>
        <end position="724"/>
    </location>
</feature>